<dbReference type="RefSeq" id="XP_037213680.1">
    <property type="nucleotide sequence ID" value="XM_037370124.1"/>
</dbReference>
<protein>
    <submittedName>
        <fullName evidence="1">ARM repeat-containing protein</fullName>
    </submittedName>
</protein>
<accession>A0A8H6VS29</accession>
<name>A0A8H6VS29_9AGAR</name>
<dbReference type="AlphaFoldDB" id="A0A8H6VS29"/>
<evidence type="ECO:0000313" key="1">
    <source>
        <dbReference type="EMBL" id="KAF7289951.1"/>
    </source>
</evidence>
<dbReference type="OrthoDB" id="435593at2759"/>
<dbReference type="GeneID" id="59352640"/>
<evidence type="ECO:0000313" key="2">
    <source>
        <dbReference type="Proteomes" id="UP000636479"/>
    </source>
</evidence>
<dbReference type="Proteomes" id="UP000636479">
    <property type="component" value="Unassembled WGS sequence"/>
</dbReference>
<organism evidence="1 2">
    <name type="scientific">Mycena indigotica</name>
    <dbReference type="NCBI Taxonomy" id="2126181"/>
    <lineage>
        <taxon>Eukaryota</taxon>
        <taxon>Fungi</taxon>
        <taxon>Dikarya</taxon>
        <taxon>Basidiomycota</taxon>
        <taxon>Agaricomycotina</taxon>
        <taxon>Agaricomycetes</taxon>
        <taxon>Agaricomycetidae</taxon>
        <taxon>Agaricales</taxon>
        <taxon>Marasmiineae</taxon>
        <taxon>Mycenaceae</taxon>
        <taxon>Mycena</taxon>
    </lineage>
</organism>
<gene>
    <name evidence="1" type="ORF">MIND_01370300</name>
</gene>
<sequence length="67" mass="7154">MAASADVQAVLAAIDVFSRALSKVSLHQANDCCASLTDVWPTYNVLLRTSETPVAAKLFTAPTFRAK</sequence>
<proteinExistence type="predicted"/>
<dbReference type="EMBL" id="JACAZF010000016">
    <property type="protein sequence ID" value="KAF7289951.1"/>
    <property type="molecule type" value="Genomic_DNA"/>
</dbReference>
<reference evidence="1" key="1">
    <citation type="submission" date="2020-05" db="EMBL/GenBank/DDBJ databases">
        <title>Mycena genomes resolve the evolution of fungal bioluminescence.</title>
        <authorList>
            <person name="Tsai I.J."/>
        </authorList>
    </citation>
    <scope>NUCLEOTIDE SEQUENCE</scope>
    <source>
        <strain evidence="1">171206Taipei</strain>
    </source>
</reference>
<comment type="caution">
    <text evidence="1">The sequence shown here is derived from an EMBL/GenBank/DDBJ whole genome shotgun (WGS) entry which is preliminary data.</text>
</comment>
<keyword evidence="2" id="KW-1185">Reference proteome</keyword>